<feature type="domain" description="CAAX prenyl protease 2/Lysostaphin resistance protein A-like" evidence="2">
    <location>
        <begin position="120"/>
        <end position="243"/>
    </location>
</feature>
<dbReference type="Pfam" id="PF02517">
    <property type="entry name" value="Rce1-like"/>
    <property type="match status" value="1"/>
</dbReference>
<name>W4QUN7_HALA3</name>
<feature type="transmembrane region" description="Helical" evidence="1">
    <location>
        <begin position="137"/>
        <end position="160"/>
    </location>
</feature>
<dbReference type="RefSeq" id="WP_035665099.1">
    <property type="nucleotide sequence ID" value="NZ_BAUV01000020.1"/>
</dbReference>
<accession>W4QUN7</accession>
<reference evidence="3 4" key="1">
    <citation type="journal article" date="2014" name="Genome Announc.">
        <title>Draft Genome Sequences of Three Alkaliphilic Bacillus Strains, Bacillus wakoensis JCM 9140T, Bacillus akibai JCM 9157T, and Bacillus hemicellulosilyticus JCM 9152T.</title>
        <authorList>
            <person name="Yuki M."/>
            <person name="Oshima K."/>
            <person name="Suda W."/>
            <person name="Oshida Y."/>
            <person name="Kitamura K."/>
            <person name="Iida T."/>
            <person name="Hattori M."/>
            <person name="Ohkuma M."/>
        </authorList>
    </citation>
    <scope>NUCLEOTIDE SEQUENCE [LARGE SCALE GENOMIC DNA]</scope>
    <source>
        <strain evidence="3 4">JCM 9157</strain>
    </source>
</reference>
<evidence type="ECO:0000256" key="1">
    <source>
        <dbReference type="SAM" id="Phobius"/>
    </source>
</evidence>
<organism evidence="3 4">
    <name type="scientific">Halalkalibacter akibai (strain ATCC 43226 / DSM 21942 / CIP 109018 / JCM 9157 / 1139)</name>
    <name type="common">Bacillus akibai</name>
    <dbReference type="NCBI Taxonomy" id="1236973"/>
    <lineage>
        <taxon>Bacteria</taxon>
        <taxon>Bacillati</taxon>
        <taxon>Bacillota</taxon>
        <taxon>Bacilli</taxon>
        <taxon>Bacillales</taxon>
        <taxon>Bacillaceae</taxon>
        <taxon>Halalkalibacter</taxon>
    </lineage>
</organism>
<dbReference type="OrthoDB" id="2824672at2"/>
<feature type="transmembrane region" description="Helical" evidence="1">
    <location>
        <begin position="40"/>
        <end position="59"/>
    </location>
</feature>
<dbReference type="GO" id="GO:0006508">
    <property type="term" value="P:proteolysis"/>
    <property type="evidence" value="ECO:0007669"/>
    <property type="project" value="UniProtKB-KW"/>
</dbReference>
<evidence type="ECO:0000259" key="2">
    <source>
        <dbReference type="Pfam" id="PF02517"/>
    </source>
</evidence>
<dbReference type="InterPro" id="IPR003675">
    <property type="entry name" value="Rce1/LyrA-like_dom"/>
</dbReference>
<feature type="transmembrane region" description="Helical" evidence="1">
    <location>
        <begin position="7"/>
        <end position="28"/>
    </location>
</feature>
<keyword evidence="3" id="KW-0378">Hydrolase</keyword>
<evidence type="ECO:0000313" key="4">
    <source>
        <dbReference type="Proteomes" id="UP000018896"/>
    </source>
</evidence>
<sequence length="258" mass="29711">MKFIIKCTIGFTVVMVVVLLISYMNAVLKLGITETDFQEFITFSLVIGFLIYLYPGLSTPFKNSFLKTKELHIIVCIPILTSLIKLIIVYLYLYIPVFFGEERMSVGKGQYIREDQELSTLGEILLLSISGPFNEEFLFRFLLLFLIPYSILNSFSYMSIDKENGLFNRIKLMGERLNKKIFVERNNTIVAIWLFITSSIFSLMHLPDIYSFFIYFIGGMLYGFLFIKYGFLLAWIAHGISNGFSPIVNSIYTSIFGS</sequence>
<feature type="transmembrane region" description="Helical" evidence="1">
    <location>
        <begin position="71"/>
        <end position="95"/>
    </location>
</feature>
<dbReference type="Proteomes" id="UP000018896">
    <property type="component" value="Unassembled WGS sequence"/>
</dbReference>
<evidence type="ECO:0000313" key="3">
    <source>
        <dbReference type="EMBL" id="GAE35612.1"/>
    </source>
</evidence>
<feature type="transmembrane region" description="Helical" evidence="1">
    <location>
        <begin position="212"/>
        <end position="237"/>
    </location>
</feature>
<gene>
    <name evidence="3" type="ORF">JCM9157_2727</name>
</gene>
<keyword evidence="3" id="KW-0645">Protease</keyword>
<protein>
    <submittedName>
        <fullName evidence="3">CAAX amino terminal protease family family</fullName>
    </submittedName>
</protein>
<dbReference type="GO" id="GO:0004175">
    <property type="term" value="F:endopeptidase activity"/>
    <property type="evidence" value="ECO:0007669"/>
    <property type="project" value="UniProtKB-ARBA"/>
</dbReference>
<dbReference type="GO" id="GO:0080120">
    <property type="term" value="P:CAAX-box protein maturation"/>
    <property type="evidence" value="ECO:0007669"/>
    <property type="project" value="UniProtKB-ARBA"/>
</dbReference>
<dbReference type="EMBL" id="BAUV01000020">
    <property type="protein sequence ID" value="GAE35612.1"/>
    <property type="molecule type" value="Genomic_DNA"/>
</dbReference>
<comment type="caution">
    <text evidence="3">The sequence shown here is derived from an EMBL/GenBank/DDBJ whole genome shotgun (WGS) entry which is preliminary data.</text>
</comment>
<proteinExistence type="predicted"/>
<feature type="transmembrane region" description="Helical" evidence="1">
    <location>
        <begin position="181"/>
        <end position="206"/>
    </location>
</feature>
<dbReference type="AlphaFoldDB" id="W4QUN7"/>
<keyword evidence="1" id="KW-0812">Transmembrane</keyword>
<keyword evidence="1" id="KW-0472">Membrane</keyword>
<keyword evidence="1" id="KW-1133">Transmembrane helix</keyword>
<keyword evidence="4" id="KW-1185">Reference proteome</keyword>